<proteinExistence type="predicted"/>
<dbReference type="EMBL" id="AM406670">
    <property type="protein sequence ID" value="CAL94268.1"/>
    <property type="molecule type" value="Genomic_DNA"/>
</dbReference>
<reference evidence="1 2" key="1">
    <citation type="journal article" date="2006" name="Nat. Biotechnol.">
        <title>Complete genome of the mutualistic, N2-fixing grass endophyte Azoarcus sp. strain BH72.</title>
        <authorList>
            <person name="Krause A."/>
            <person name="Ramakumar A."/>
            <person name="Bartels D."/>
            <person name="Battistoni F."/>
            <person name="Bekel T."/>
            <person name="Boch J."/>
            <person name="Boehm M."/>
            <person name="Friedrich F."/>
            <person name="Hurek T."/>
            <person name="Krause L."/>
            <person name="Linke B."/>
            <person name="McHardy A.C."/>
            <person name="Sarkar A."/>
            <person name="Schneiker S."/>
            <person name="Syed A.A."/>
            <person name="Thauer R."/>
            <person name="Vorhoelter F.-J."/>
            <person name="Weidner S."/>
            <person name="Puehler A."/>
            <person name="Reinhold-Hurek B."/>
            <person name="Kaiser O."/>
            <person name="Goesmann A."/>
        </authorList>
    </citation>
    <scope>NUCLEOTIDE SEQUENCE [LARGE SCALE GENOMIC DNA]</scope>
    <source>
        <strain evidence="1 2">BH72</strain>
    </source>
</reference>
<dbReference type="AlphaFoldDB" id="A1K613"/>
<accession>A1K613</accession>
<evidence type="ECO:0000313" key="2">
    <source>
        <dbReference type="Proteomes" id="UP000002588"/>
    </source>
</evidence>
<dbReference type="KEGG" id="azo:azo1651"/>
<keyword evidence="2" id="KW-1185">Reference proteome</keyword>
<dbReference type="Proteomes" id="UP000002588">
    <property type="component" value="Chromosome"/>
</dbReference>
<protein>
    <submittedName>
        <fullName evidence="1">Uncharacterized protein</fullName>
    </submittedName>
</protein>
<evidence type="ECO:0000313" key="1">
    <source>
        <dbReference type="EMBL" id="CAL94268.1"/>
    </source>
</evidence>
<dbReference type="HOGENOM" id="CLU_2894217_0_0_4"/>
<gene>
    <name evidence="1" type="ordered locus">azo1651</name>
</gene>
<sequence length="62" mass="6572">MGFMKLVGGAVAWLRQPWRAGDDGSALSVDARQVSNWPLSLPEPLCFVVDACPDALASETAP</sequence>
<organism evidence="1 2">
    <name type="scientific">Azoarcus sp. (strain BH72)</name>
    <dbReference type="NCBI Taxonomy" id="418699"/>
    <lineage>
        <taxon>Bacteria</taxon>
        <taxon>Pseudomonadati</taxon>
        <taxon>Pseudomonadota</taxon>
        <taxon>Betaproteobacteria</taxon>
        <taxon>Rhodocyclales</taxon>
        <taxon>Zoogloeaceae</taxon>
        <taxon>Azoarcus</taxon>
    </lineage>
</organism>
<name>A1K613_AZOSB</name>
<dbReference type="KEGG" id="aoa:dqs_1779"/>